<gene>
    <name evidence="2" type="ORF">DYU11_30855</name>
</gene>
<dbReference type="Gene3D" id="2.60.120.10">
    <property type="entry name" value="Jelly Rolls"/>
    <property type="match status" value="1"/>
</dbReference>
<dbReference type="Proteomes" id="UP000283523">
    <property type="component" value="Unassembled WGS sequence"/>
</dbReference>
<dbReference type="Pfam" id="PF00027">
    <property type="entry name" value="cNMP_binding"/>
    <property type="match status" value="1"/>
</dbReference>
<name>A0A418LXC2_9BACT</name>
<evidence type="ECO:0000259" key="1">
    <source>
        <dbReference type="Pfam" id="PF00027"/>
    </source>
</evidence>
<dbReference type="SUPFAM" id="SSF51206">
    <property type="entry name" value="cAMP-binding domain-like"/>
    <property type="match status" value="1"/>
</dbReference>
<sequence length="202" mass="23330">MYFRVMNPLQSLRQRYLQLVDELSPSARAAYDAVTRQELLPKGYYLCRQGFVCRTVATLQSGSARIFHLKPEGRSGTTDVTTAFFFPGDFVTSFQSFYLQVPSQSAIQLLEESAVTLLDYTALQSLRTTYPEIDQIDRLSNDYYTMWLEQRIFSLQFHTAAERYADLLRNEPYLVQKVPLSYIASYLGITLETLSRIRARID</sequence>
<comment type="caution">
    <text evidence="2">The sequence shown here is derived from an EMBL/GenBank/DDBJ whole genome shotgun (WGS) entry which is preliminary data.</text>
</comment>
<dbReference type="InterPro" id="IPR014710">
    <property type="entry name" value="RmlC-like_jellyroll"/>
</dbReference>
<feature type="domain" description="Cyclic nucleotide-binding" evidence="1">
    <location>
        <begin position="40"/>
        <end position="128"/>
    </location>
</feature>
<evidence type="ECO:0000313" key="2">
    <source>
        <dbReference type="EMBL" id="RIV17874.1"/>
    </source>
</evidence>
<accession>A0A418LXC2</accession>
<dbReference type="EMBL" id="QXED01000015">
    <property type="protein sequence ID" value="RIV17874.1"/>
    <property type="molecule type" value="Genomic_DNA"/>
</dbReference>
<evidence type="ECO:0000313" key="3">
    <source>
        <dbReference type="Proteomes" id="UP000283523"/>
    </source>
</evidence>
<protein>
    <submittedName>
        <fullName evidence="2">Crp/Fnr family transcriptional regulator</fullName>
    </submittedName>
</protein>
<keyword evidence="3" id="KW-1185">Reference proteome</keyword>
<dbReference type="CDD" id="cd00038">
    <property type="entry name" value="CAP_ED"/>
    <property type="match status" value="1"/>
</dbReference>
<organism evidence="2 3">
    <name type="scientific">Fibrisoma montanum</name>
    <dbReference type="NCBI Taxonomy" id="2305895"/>
    <lineage>
        <taxon>Bacteria</taxon>
        <taxon>Pseudomonadati</taxon>
        <taxon>Bacteroidota</taxon>
        <taxon>Cytophagia</taxon>
        <taxon>Cytophagales</taxon>
        <taxon>Spirosomataceae</taxon>
        <taxon>Fibrisoma</taxon>
    </lineage>
</organism>
<dbReference type="InterPro" id="IPR000595">
    <property type="entry name" value="cNMP-bd_dom"/>
</dbReference>
<dbReference type="AlphaFoldDB" id="A0A418LXC2"/>
<reference evidence="2 3" key="1">
    <citation type="submission" date="2018-08" db="EMBL/GenBank/DDBJ databases">
        <title>Fibrisoma montanum sp. nov., isolated from Danxia mountain soil.</title>
        <authorList>
            <person name="Huang Y."/>
        </authorList>
    </citation>
    <scope>NUCLEOTIDE SEQUENCE [LARGE SCALE GENOMIC DNA]</scope>
    <source>
        <strain evidence="2 3">HYT19</strain>
    </source>
</reference>
<dbReference type="InterPro" id="IPR018490">
    <property type="entry name" value="cNMP-bd_dom_sf"/>
</dbReference>
<proteinExistence type="predicted"/>